<dbReference type="Proteomes" id="UP001583280">
    <property type="component" value="Unassembled WGS sequence"/>
</dbReference>
<evidence type="ECO:0000313" key="2">
    <source>
        <dbReference type="Proteomes" id="UP001583280"/>
    </source>
</evidence>
<organism evidence="1 2">
    <name type="scientific">Ceratocystis pirilliformis</name>
    <dbReference type="NCBI Taxonomy" id="259994"/>
    <lineage>
        <taxon>Eukaryota</taxon>
        <taxon>Fungi</taxon>
        <taxon>Dikarya</taxon>
        <taxon>Ascomycota</taxon>
        <taxon>Pezizomycotina</taxon>
        <taxon>Sordariomycetes</taxon>
        <taxon>Hypocreomycetidae</taxon>
        <taxon>Microascales</taxon>
        <taxon>Ceratocystidaceae</taxon>
        <taxon>Ceratocystis</taxon>
    </lineage>
</organism>
<comment type="caution">
    <text evidence="1">The sequence shown here is derived from an EMBL/GenBank/DDBJ whole genome shotgun (WGS) entry which is preliminary data.</text>
</comment>
<protein>
    <submittedName>
        <fullName evidence="1">Uncharacterized protein</fullName>
    </submittedName>
</protein>
<reference evidence="1 2" key="1">
    <citation type="journal article" date="2024" name="IMA Fungus">
        <title>IMA Genome - F19 : A genome assembly and annotation guide to empower mycologists, including annotated draft genome sequences of Ceratocystis pirilliformis, Diaporthe australafricana, Fusarium ophioides, Paecilomyces lecythidis, and Sporothrix stenoceras.</title>
        <authorList>
            <person name="Aylward J."/>
            <person name="Wilson A.M."/>
            <person name="Visagie C.M."/>
            <person name="Spraker J."/>
            <person name="Barnes I."/>
            <person name="Buitendag C."/>
            <person name="Ceriani C."/>
            <person name="Del Mar Angel L."/>
            <person name="du Plessis D."/>
            <person name="Fuchs T."/>
            <person name="Gasser K."/>
            <person name="Kramer D."/>
            <person name="Li W."/>
            <person name="Munsamy K."/>
            <person name="Piso A."/>
            <person name="Price J.L."/>
            <person name="Sonnekus B."/>
            <person name="Thomas C."/>
            <person name="van der Nest A."/>
            <person name="van Dijk A."/>
            <person name="van Heerden A."/>
            <person name="van Vuuren N."/>
            <person name="Yilmaz N."/>
            <person name="Duong T.A."/>
            <person name="van der Merwe N.A."/>
            <person name="Wingfield M.J."/>
            <person name="Wingfield B.D."/>
        </authorList>
    </citation>
    <scope>NUCLEOTIDE SEQUENCE [LARGE SCALE GENOMIC DNA]</scope>
    <source>
        <strain evidence="1 2">CMW 12675</strain>
    </source>
</reference>
<proteinExistence type="predicted"/>
<sequence length="133" mass="15090">MVVTMETLWRHSQLYADSMPRIMQDAMSSCALYMAKNETNSIIEVLAKGQALLLYTIIFASDSDLSMMMAVDEAVPVLEQSATDLLNMMISDGLIGESVQIDPLWTTLPIDTEEKFWKKWIFVESAQRTFNID</sequence>
<name>A0ABR3YX12_9PEZI</name>
<accession>A0ABR3YX12</accession>
<evidence type="ECO:0000313" key="1">
    <source>
        <dbReference type="EMBL" id="KAL1892436.1"/>
    </source>
</evidence>
<dbReference type="EMBL" id="JAWDJO010000131">
    <property type="protein sequence ID" value="KAL1892436.1"/>
    <property type="molecule type" value="Genomic_DNA"/>
</dbReference>
<gene>
    <name evidence="1" type="ORF">Cpir12675_004550</name>
</gene>
<keyword evidence="2" id="KW-1185">Reference proteome</keyword>